<dbReference type="OrthoDB" id="9796530at2"/>
<dbReference type="eggNOG" id="COG1881">
    <property type="taxonomic scope" value="Bacteria"/>
</dbReference>
<dbReference type="AlphaFoldDB" id="R4YXA0"/>
<name>R4YXA0_9ACTN</name>
<evidence type="ECO:0000259" key="3">
    <source>
        <dbReference type="Pfam" id="PF14240"/>
    </source>
</evidence>
<proteinExistence type="predicted"/>
<feature type="signal peptide" evidence="2">
    <location>
        <begin position="1"/>
        <end position="21"/>
    </location>
</feature>
<feature type="region of interest" description="Disordered" evidence="1">
    <location>
        <begin position="24"/>
        <end position="97"/>
    </location>
</feature>
<comment type="caution">
    <text evidence="4">The sequence shown here is derived from an EMBL/GenBank/DDBJ whole genome shotgun (WGS) entry which is preliminary data.</text>
</comment>
<feature type="chain" id="PRO_5039491471" description="YHYH domain-containing protein" evidence="2">
    <location>
        <begin position="22"/>
        <end position="361"/>
    </location>
</feature>
<evidence type="ECO:0000313" key="4">
    <source>
        <dbReference type="EMBL" id="CCM62760.1"/>
    </source>
</evidence>
<sequence length="361" mass="35672">MSPFKRSLLPLALTVSLIAVGCGGSTNQSSTTRSSTAVDASTTAGATTAGATTTGATTTGATTTAATESSDTGASTTSEASATTAAGGDEGAAAPTAGDCDATAATFRKVSSANDNLDAPELAATCDGDTVVVTSNAIPDFTYVASSPGDPAAQDLTFKLPTMPTAASESGDIPMLGPLGVAVDGVPIYGPTEATGGDVLSLEGALSDCGSHNGPTGFHFHLFGSADGVDCLYSAEEVTSGVPLLVGWAADGYPIMSGTVCADDACTSTKQLTSSWELSDDSLFATDTWDAHTYVEGSGDLDRCNGRTDTDGQYRYYTTETFPYIAGCFHGEVANDAIPSLGGGAGGAGGPGGNAGPPPGQ</sequence>
<reference evidence="4 5" key="1">
    <citation type="journal article" date="2013" name="ISME J.">
        <title>Metabolic model for the filamentous 'Candidatus Microthrix parvicella' based on genomic and metagenomic analyses.</title>
        <authorList>
            <person name="Jon McIlroy S."/>
            <person name="Kristiansen R."/>
            <person name="Albertsen M."/>
            <person name="Michael Karst S."/>
            <person name="Rossetti S."/>
            <person name="Lund Nielsen J."/>
            <person name="Tandoi V."/>
            <person name="James Seviour R."/>
            <person name="Nielsen P.H."/>
        </authorList>
    </citation>
    <scope>NUCLEOTIDE SEQUENCE [LARGE SCALE GENOMIC DNA]</scope>
    <source>
        <strain evidence="4 5">RN1</strain>
    </source>
</reference>
<evidence type="ECO:0000313" key="5">
    <source>
        <dbReference type="Proteomes" id="UP000018291"/>
    </source>
</evidence>
<feature type="compositionally biased region" description="Low complexity" evidence="1">
    <location>
        <begin position="25"/>
        <end position="97"/>
    </location>
</feature>
<gene>
    <name evidence="4" type="ORF">BN381_130318</name>
</gene>
<dbReference type="InterPro" id="IPR025924">
    <property type="entry name" value="YHYH_dom"/>
</dbReference>
<protein>
    <recommendedName>
        <fullName evidence="3">YHYH domain-containing protein</fullName>
    </recommendedName>
</protein>
<organism evidence="4 5">
    <name type="scientific">Candidatus Neomicrothrix parvicella RN1</name>
    <dbReference type="NCBI Taxonomy" id="1229780"/>
    <lineage>
        <taxon>Bacteria</taxon>
        <taxon>Bacillati</taxon>
        <taxon>Actinomycetota</taxon>
        <taxon>Acidimicrobiia</taxon>
        <taxon>Acidimicrobiales</taxon>
        <taxon>Microthrixaceae</taxon>
        <taxon>Candidatus Neomicrothrix</taxon>
    </lineage>
</organism>
<keyword evidence="5" id="KW-1185">Reference proteome</keyword>
<dbReference type="RefSeq" id="WP_012224439.1">
    <property type="nucleotide sequence ID" value="NZ_HG422565.1"/>
</dbReference>
<dbReference type="STRING" id="1229780.BN381_130318"/>
<keyword evidence="2" id="KW-0732">Signal</keyword>
<dbReference type="HOGENOM" id="CLU_065534_0_0_11"/>
<evidence type="ECO:0000256" key="2">
    <source>
        <dbReference type="SAM" id="SignalP"/>
    </source>
</evidence>
<feature type="domain" description="YHYH" evidence="3">
    <location>
        <begin position="157"/>
        <end position="331"/>
    </location>
</feature>
<evidence type="ECO:0000256" key="1">
    <source>
        <dbReference type="SAM" id="MobiDB-lite"/>
    </source>
</evidence>
<dbReference type="Pfam" id="PF14240">
    <property type="entry name" value="YHYH"/>
    <property type="match status" value="1"/>
</dbReference>
<dbReference type="PROSITE" id="PS51257">
    <property type="entry name" value="PROKAR_LIPOPROTEIN"/>
    <property type="match status" value="1"/>
</dbReference>
<dbReference type="EMBL" id="CANL01000005">
    <property type="protein sequence ID" value="CCM62760.1"/>
    <property type="molecule type" value="Genomic_DNA"/>
</dbReference>
<accession>R4YXA0</accession>
<dbReference type="Proteomes" id="UP000018291">
    <property type="component" value="Unassembled WGS sequence"/>
</dbReference>